<evidence type="ECO:0000313" key="1">
    <source>
        <dbReference type="EMBL" id="OBU01362.2"/>
    </source>
</evidence>
<gene>
    <name evidence="1" type="ORF">VE01_00019</name>
</gene>
<dbReference type="AlphaFoldDB" id="A0A2P2SX17"/>
<organism evidence="1 2">
    <name type="scientific">Pseudogymnoascus verrucosus</name>
    <dbReference type="NCBI Taxonomy" id="342668"/>
    <lineage>
        <taxon>Eukaryota</taxon>
        <taxon>Fungi</taxon>
        <taxon>Dikarya</taxon>
        <taxon>Ascomycota</taxon>
        <taxon>Pezizomycotina</taxon>
        <taxon>Leotiomycetes</taxon>
        <taxon>Thelebolales</taxon>
        <taxon>Thelebolaceae</taxon>
        <taxon>Pseudogymnoascus</taxon>
    </lineage>
</organism>
<dbReference type="EMBL" id="KV460206">
    <property type="protein sequence ID" value="OBU01362.2"/>
    <property type="molecule type" value="Genomic_DNA"/>
</dbReference>
<sequence length="92" mass="10437">MPHAVYDADPEDARPVNVPPVDHEVEEWNDKLKGKKLGEKTDANCQTCALAFAVLPTNHLLQTFAKFDLPSVQRIISYNCAYTLEYCRDRSI</sequence>
<protein>
    <submittedName>
        <fullName evidence="1">Uncharacterized protein</fullName>
    </submittedName>
</protein>
<evidence type="ECO:0000313" key="2">
    <source>
        <dbReference type="Proteomes" id="UP000091956"/>
    </source>
</evidence>
<proteinExistence type="predicted"/>
<name>A0A2P2SX17_9PEZI</name>
<dbReference type="GeneID" id="84234227"/>
<reference evidence="1 2" key="1">
    <citation type="submission" date="2016-03" db="EMBL/GenBank/DDBJ databases">
        <title>Comparative genomics of Pseudogymnoascus destructans, the fungus causing white-nose syndrome of bats.</title>
        <authorList>
            <person name="Palmer J.M."/>
            <person name="Drees K.P."/>
            <person name="Foster J.T."/>
            <person name="Lindner D.L."/>
        </authorList>
    </citation>
    <scope>NUCLEOTIDE SEQUENCE [LARGE SCALE GENOMIC DNA]</scope>
    <source>
        <strain evidence="1 2">UAMH 10579</strain>
    </source>
</reference>
<reference evidence="2" key="2">
    <citation type="journal article" date="2018" name="Nat. Commun.">
        <title>Extreme sensitivity to ultraviolet light in the fungal pathogen causing white-nose syndrome of bats.</title>
        <authorList>
            <person name="Palmer J.M."/>
            <person name="Drees K.P."/>
            <person name="Foster J.T."/>
            <person name="Lindner D.L."/>
        </authorList>
    </citation>
    <scope>NUCLEOTIDE SEQUENCE [LARGE SCALE GENOMIC DNA]</scope>
    <source>
        <strain evidence="2">UAMH 10579</strain>
    </source>
</reference>
<dbReference type="Proteomes" id="UP000091956">
    <property type="component" value="Unassembled WGS sequence"/>
</dbReference>
<accession>A0A2P2SX17</accession>
<dbReference type="STRING" id="342668.A0A2P2SX17"/>
<keyword evidence="2" id="KW-1185">Reference proteome</keyword>
<dbReference type="RefSeq" id="XP_059320116.1">
    <property type="nucleotide sequence ID" value="XM_059463235.1"/>
</dbReference>